<protein>
    <submittedName>
        <fullName evidence="1">Uncharacterized protein</fullName>
    </submittedName>
</protein>
<dbReference type="KEGG" id="ggr:HKW67_17880"/>
<dbReference type="RefSeq" id="WP_171226684.1">
    <property type="nucleotide sequence ID" value="NZ_CP053085.1"/>
</dbReference>
<evidence type="ECO:0000313" key="1">
    <source>
        <dbReference type="EMBL" id="QJR37250.1"/>
    </source>
</evidence>
<reference evidence="1 2" key="1">
    <citation type="submission" date="2020-05" db="EMBL/GenBank/DDBJ databases">
        <title>Complete genome sequence of Gemmatimonas greenlandica TET16.</title>
        <authorList>
            <person name="Zeng Y."/>
        </authorList>
    </citation>
    <scope>NUCLEOTIDE SEQUENCE [LARGE SCALE GENOMIC DNA]</scope>
    <source>
        <strain evidence="1 2">TET16</strain>
    </source>
</reference>
<dbReference type="Proteomes" id="UP000500938">
    <property type="component" value="Chromosome"/>
</dbReference>
<dbReference type="AlphaFoldDB" id="A0A6M4IRA7"/>
<sequence length="50" mass="5283">MITRRSAKGKASPMTAALAALRLSNRLDRELGAGGERLLPFAAVMRSAKA</sequence>
<organism evidence="1 2">
    <name type="scientific">Gemmatimonas groenlandica</name>
    <dbReference type="NCBI Taxonomy" id="2732249"/>
    <lineage>
        <taxon>Bacteria</taxon>
        <taxon>Pseudomonadati</taxon>
        <taxon>Gemmatimonadota</taxon>
        <taxon>Gemmatimonadia</taxon>
        <taxon>Gemmatimonadales</taxon>
        <taxon>Gemmatimonadaceae</taxon>
        <taxon>Gemmatimonas</taxon>
    </lineage>
</organism>
<proteinExistence type="predicted"/>
<keyword evidence="2" id="KW-1185">Reference proteome</keyword>
<dbReference type="EMBL" id="CP053085">
    <property type="protein sequence ID" value="QJR37250.1"/>
    <property type="molecule type" value="Genomic_DNA"/>
</dbReference>
<accession>A0A6M4IRA7</accession>
<name>A0A6M4IRA7_9BACT</name>
<evidence type="ECO:0000313" key="2">
    <source>
        <dbReference type="Proteomes" id="UP000500938"/>
    </source>
</evidence>
<gene>
    <name evidence="1" type="ORF">HKW67_17880</name>
</gene>